<protein>
    <submittedName>
        <fullName evidence="1">Uncharacterized protein</fullName>
    </submittedName>
</protein>
<proteinExistence type="predicted"/>
<gene>
    <name evidence="1" type="ORF">BV25DRAFT_1915213</name>
</gene>
<comment type="caution">
    <text evidence="1">The sequence shown here is derived from an EMBL/GenBank/DDBJ whole genome shotgun (WGS) entry which is preliminary data.</text>
</comment>
<accession>A0ACB8T441</accession>
<evidence type="ECO:0000313" key="1">
    <source>
        <dbReference type="EMBL" id="KAI0063288.1"/>
    </source>
</evidence>
<evidence type="ECO:0000313" key="2">
    <source>
        <dbReference type="Proteomes" id="UP000814140"/>
    </source>
</evidence>
<sequence length="602" mass="64875">MTVALPFAFADRPLHPALAFAACARAQHKALAARYGCTVLTTPPPSRAFRHGDWLCVPALAYLAASPLIPSPLIPLIGPSCPASACAAHNFGRNHACIACGCPRPAPDMHDTSHPAVPRVPRDTDFPPLQKPHPAQPAAHPLLTPSGRALAHGGALLDLSTDPTVPCVLWWPDNEPRPHPGQVRPPFAAPAAKSTMAALPPIMNTGNRGPIEHQPGDWVCEKCSYLNWRRRKVCQTCYPYAEGNGDSISAGVQAERIALLRSFLAPNDAAAPRPDPYAPLDIGAAFGALALADRPLPPVRSPFAQDVRSPFAQDLDARETLYTSQDPAPAPHDSAHPLYTSTPHDPRYTSKEPRVPSKEFLFKPQDAFYTSQDAFYTSQDAVYTAQDSLYTSQEPLHTPKDTRYTHAPQDTLYTARPYGRRSQDALGQRAAQDALSHRALLRRGSQDALLRRGEQDPLFARGAQDGPVHRGSQDGLVHPSQDGLAHRGSQDSLSRYSPASGTLAPVPALSLFPSRSPSLSRRSPYSASPVSPFSPLTPHMPANAWAWTAKDTSAGAEDAPIYETGAPAHLPAFLRDLVQSRPASPAAIYETGGIWAELELRV</sequence>
<reference evidence="1" key="1">
    <citation type="submission" date="2021-03" db="EMBL/GenBank/DDBJ databases">
        <authorList>
            <consortium name="DOE Joint Genome Institute"/>
            <person name="Ahrendt S."/>
            <person name="Looney B.P."/>
            <person name="Miyauchi S."/>
            <person name="Morin E."/>
            <person name="Drula E."/>
            <person name="Courty P.E."/>
            <person name="Chicoki N."/>
            <person name="Fauchery L."/>
            <person name="Kohler A."/>
            <person name="Kuo A."/>
            <person name="Labutti K."/>
            <person name="Pangilinan J."/>
            <person name="Lipzen A."/>
            <person name="Riley R."/>
            <person name="Andreopoulos W."/>
            <person name="He G."/>
            <person name="Johnson J."/>
            <person name="Barry K.W."/>
            <person name="Grigoriev I.V."/>
            <person name="Nagy L."/>
            <person name="Hibbett D."/>
            <person name="Henrissat B."/>
            <person name="Matheny P.B."/>
            <person name="Labbe J."/>
            <person name="Martin F."/>
        </authorList>
    </citation>
    <scope>NUCLEOTIDE SEQUENCE</scope>
    <source>
        <strain evidence="1">HHB10654</strain>
    </source>
</reference>
<dbReference type="EMBL" id="MU277203">
    <property type="protein sequence ID" value="KAI0063288.1"/>
    <property type="molecule type" value="Genomic_DNA"/>
</dbReference>
<reference evidence="1" key="2">
    <citation type="journal article" date="2022" name="New Phytol.">
        <title>Evolutionary transition to the ectomycorrhizal habit in the genomes of a hyperdiverse lineage of mushroom-forming fungi.</title>
        <authorList>
            <person name="Looney B."/>
            <person name="Miyauchi S."/>
            <person name="Morin E."/>
            <person name="Drula E."/>
            <person name="Courty P.E."/>
            <person name="Kohler A."/>
            <person name="Kuo A."/>
            <person name="LaButti K."/>
            <person name="Pangilinan J."/>
            <person name="Lipzen A."/>
            <person name="Riley R."/>
            <person name="Andreopoulos W."/>
            <person name="He G."/>
            <person name="Johnson J."/>
            <person name="Nolan M."/>
            <person name="Tritt A."/>
            <person name="Barry K.W."/>
            <person name="Grigoriev I.V."/>
            <person name="Nagy L.G."/>
            <person name="Hibbett D."/>
            <person name="Henrissat B."/>
            <person name="Matheny P.B."/>
            <person name="Labbe J."/>
            <person name="Martin F.M."/>
        </authorList>
    </citation>
    <scope>NUCLEOTIDE SEQUENCE</scope>
    <source>
        <strain evidence="1">HHB10654</strain>
    </source>
</reference>
<keyword evidence="2" id="KW-1185">Reference proteome</keyword>
<dbReference type="Proteomes" id="UP000814140">
    <property type="component" value="Unassembled WGS sequence"/>
</dbReference>
<organism evidence="1 2">
    <name type="scientific">Artomyces pyxidatus</name>
    <dbReference type="NCBI Taxonomy" id="48021"/>
    <lineage>
        <taxon>Eukaryota</taxon>
        <taxon>Fungi</taxon>
        <taxon>Dikarya</taxon>
        <taxon>Basidiomycota</taxon>
        <taxon>Agaricomycotina</taxon>
        <taxon>Agaricomycetes</taxon>
        <taxon>Russulales</taxon>
        <taxon>Auriscalpiaceae</taxon>
        <taxon>Artomyces</taxon>
    </lineage>
</organism>
<name>A0ACB8T441_9AGAM</name>